<evidence type="ECO:0000313" key="7">
    <source>
        <dbReference type="Proteomes" id="UP001589589"/>
    </source>
</evidence>
<dbReference type="InterPro" id="IPR013783">
    <property type="entry name" value="Ig-like_fold"/>
</dbReference>
<evidence type="ECO:0000313" key="6">
    <source>
        <dbReference type="EMBL" id="MFB9064136.1"/>
    </source>
</evidence>
<name>A0ABV5FKQ1_9FLAO</name>
<evidence type="ECO:0000256" key="4">
    <source>
        <dbReference type="SAM" id="SignalP"/>
    </source>
</evidence>
<dbReference type="SUPFAM" id="SSF49785">
    <property type="entry name" value="Galactose-binding domain-like"/>
    <property type="match status" value="1"/>
</dbReference>
<dbReference type="PROSITE" id="PS51829">
    <property type="entry name" value="P_HOMO_B"/>
    <property type="match status" value="1"/>
</dbReference>
<reference evidence="6 7" key="1">
    <citation type="submission" date="2024-09" db="EMBL/GenBank/DDBJ databases">
        <authorList>
            <person name="Sun Q."/>
            <person name="Mori K."/>
        </authorList>
    </citation>
    <scope>NUCLEOTIDE SEQUENCE [LARGE SCALE GENOMIC DNA]</scope>
    <source>
        <strain evidence="6 7">CECT 7908</strain>
    </source>
</reference>
<evidence type="ECO:0000256" key="2">
    <source>
        <dbReference type="ARBA" id="ARBA00022729"/>
    </source>
</evidence>
<protein>
    <submittedName>
        <fullName evidence="6">Reprolysin-like metallopeptidase</fullName>
    </submittedName>
</protein>
<keyword evidence="2 4" id="KW-0732">Signal</keyword>
<feature type="chain" id="PRO_5046161934" evidence="4">
    <location>
        <begin position="20"/>
        <end position="893"/>
    </location>
</feature>
<dbReference type="InterPro" id="IPR002884">
    <property type="entry name" value="P_dom"/>
</dbReference>
<evidence type="ECO:0000256" key="1">
    <source>
        <dbReference type="ARBA" id="ARBA00022670"/>
    </source>
</evidence>
<feature type="signal peptide" evidence="4">
    <location>
        <begin position="1"/>
        <end position="19"/>
    </location>
</feature>
<organism evidence="6 7">
    <name type="scientific">Flavobacterium branchiarum</name>
    <dbReference type="NCBI Taxonomy" id="1114870"/>
    <lineage>
        <taxon>Bacteria</taxon>
        <taxon>Pseudomonadati</taxon>
        <taxon>Bacteroidota</taxon>
        <taxon>Flavobacteriia</taxon>
        <taxon>Flavobacteriales</taxon>
        <taxon>Flavobacteriaceae</taxon>
        <taxon>Flavobacterium</taxon>
    </lineage>
</organism>
<proteinExistence type="predicted"/>
<keyword evidence="1" id="KW-0645">Protease</keyword>
<evidence type="ECO:0000259" key="5">
    <source>
        <dbReference type="PROSITE" id="PS51829"/>
    </source>
</evidence>
<dbReference type="InterPro" id="IPR008979">
    <property type="entry name" value="Galactose-bd-like_sf"/>
</dbReference>
<dbReference type="Gene3D" id="3.40.390.10">
    <property type="entry name" value="Collagenase (Catalytic Domain)"/>
    <property type="match status" value="1"/>
</dbReference>
<feature type="domain" description="P/Homo B" evidence="5">
    <location>
        <begin position="656"/>
        <end position="806"/>
    </location>
</feature>
<keyword evidence="7" id="KW-1185">Reference proteome</keyword>
<dbReference type="Pfam" id="PF13583">
    <property type="entry name" value="Reprolysin_4"/>
    <property type="match status" value="1"/>
</dbReference>
<dbReference type="Pfam" id="PF18962">
    <property type="entry name" value="Por_Secre_tail"/>
    <property type="match status" value="1"/>
</dbReference>
<dbReference type="InterPro" id="IPR026444">
    <property type="entry name" value="Secre_tail"/>
</dbReference>
<gene>
    <name evidence="6" type="ORF">ACFFUQ_08885</name>
</gene>
<dbReference type="Gene3D" id="2.60.40.10">
    <property type="entry name" value="Immunoglobulins"/>
    <property type="match status" value="1"/>
</dbReference>
<sequence length="893" mass="96460">MKKTILLLLIALCSAQIKAQSNEMWEKVSQSSALTTAKGNLNSQDGEKSIYKLNEVFLREKLTSTLLNTAKKNTVEITIPNIDGDFEKYTVWESSNFDPQLQDKYPDIRAYEGVSNKDKKARIHFSVSPAGIQTMVLRAANASEFIEPVEASPGEYVLFTAKNRDNASLPLLCDTKDVALNQELKSNTAKLTANNKVFKTLRLALSCTGEYTAFYGGTVGGALAGMNATMTRVNGVFNKDLALKLILIANNETLIYTNATTDPYSNASEGVKGKWNQELQANLTNSIGENAYDIGHLFGASGGGGDAGCIGCVCVDSLKGSGFTSPSDRKPQGDNFDIDFVAHEMGHQLGASHTYSYVIEGTGVNVEPASGTTIMGYAGVIIAEEFNIQDHSDDYFAYASILQIQNNLARKSCPISIPLTNNPPTIDAGPDYTIPFGTAFVLKGTGSDSNGNTITYCWEQNDSASSSLSSGGFSVAKPDKPDGPLFRSFSPVSTPIRYMPSLDIVLSGNVRSIWESVPSIARTLHFTLTGRDNAAMGTAQTNTDEVIVNVNGSVGPFVVTSQNKEDTAWLHGTSQIITWDVAKTNTLAGSTSVNIKLSTDGGLTFPIVLVSNTPNDGSQTISVPLDITATDCRILIEPTANIYYAVNSKSFAIGYRVESSCVSYPVNAGFAIPNAASYTARTINVPADLGTVSDVTVSVGLTHARFSDVEMQLVNPQGTIVRLFNRSCTDGTGSLVLKYDDAGQALDCSITTSQTITPADLLSVFNNQDSKGTWIFKVRDAFSGRDGRLDSASIEICTKKYTLQTDVIVEIKELTVSPNPNKGDFDIAFRSESNEGVRVFIYNNLGREVYQNTFESMANFKQNIQLKNQVAPGVYFLAVYDGDRKMVKKVVFE</sequence>
<dbReference type="Pfam" id="PF01483">
    <property type="entry name" value="P_proprotein"/>
    <property type="match status" value="1"/>
</dbReference>
<dbReference type="EMBL" id="JBHMEX010000028">
    <property type="protein sequence ID" value="MFB9064136.1"/>
    <property type="molecule type" value="Genomic_DNA"/>
</dbReference>
<comment type="caution">
    <text evidence="6">The sequence shown here is derived from an EMBL/GenBank/DDBJ whole genome shotgun (WGS) entry which is preliminary data.</text>
</comment>
<dbReference type="Gene3D" id="2.60.120.260">
    <property type="entry name" value="Galactose-binding domain-like"/>
    <property type="match status" value="1"/>
</dbReference>
<evidence type="ECO:0000256" key="3">
    <source>
        <dbReference type="ARBA" id="ARBA00022801"/>
    </source>
</evidence>
<accession>A0ABV5FKQ1</accession>
<dbReference type="SUPFAM" id="SSF55486">
    <property type="entry name" value="Metalloproteases ('zincins'), catalytic domain"/>
    <property type="match status" value="1"/>
</dbReference>
<dbReference type="Proteomes" id="UP001589589">
    <property type="component" value="Unassembled WGS sequence"/>
</dbReference>
<keyword evidence="3" id="KW-0378">Hydrolase</keyword>
<dbReference type="RefSeq" id="WP_290267386.1">
    <property type="nucleotide sequence ID" value="NZ_JAUFQQ010000005.1"/>
</dbReference>
<dbReference type="NCBIfam" id="TIGR04183">
    <property type="entry name" value="Por_Secre_tail"/>
    <property type="match status" value="1"/>
</dbReference>
<dbReference type="InterPro" id="IPR024079">
    <property type="entry name" value="MetalloPept_cat_dom_sf"/>
</dbReference>